<reference evidence="2" key="1">
    <citation type="submission" date="2020-02" db="EMBL/GenBank/DDBJ databases">
        <authorList>
            <person name="Palmer J.M."/>
        </authorList>
    </citation>
    <scope>NUCLEOTIDE SEQUENCE</scope>
    <source>
        <strain evidence="2">EPUS1.4</strain>
        <tissue evidence="2">Thallus</tissue>
    </source>
</reference>
<sequence>MAAIYYDDPGLPRDLLIADLVVIVNLVRLPSSMVELNNSTPTFAACRFGFAAMLASGYMVNNESKRLDSQAKWVSICRILVKLIARVMSARARQETERERRSSGLGGRCHMQ</sequence>
<evidence type="ECO:0000313" key="2">
    <source>
        <dbReference type="EMBL" id="KAF7503204.1"/>
    </source>
</evidence>
<evidence type="ECO:0000313" key="3">
    <source>
        <dbReference type="Proteomes" id="UP000606974"/>
    </source>
</evidence>
<dbReference type="AlphaFoldDB" id="A0A8H7A879"/>
<organism evidence="2 3">
    <name type="scientific">Endocarpon pusillum</name>
    <dbReference type="NCBI Taxonomy" id="364733"/>
    <lineage>
        <taxon>Eukaryota</taxon>
        <taxon>Fungi</taxon>
        <taxon>Dikarya</taxon>
        <taxon>Ascomycota</taxon>
        <taxon>Pezizomycotina</taxon>
        <taxon>Eurotiomycetes</taxon>
        <taxon>Chaetothyriomycetidae</taxon>
        <taxon>Verrucariales</taxon>
        <taxon>Verrucariaceae</taxon>
        <taxon>Endocarpon</taxon>
    </lineage>
</organism>
<evidence type="ECO:0000256" key="1">
    <source>
        <dbReference type="SAM" id="MobiDB-lite"/>
    </source>
</evidence>
<dbReference type="Proteomes" id="UP000606974">
    <property type="component" value="Unassembled WGS sequence"/>
</dbReference>
<proteinExistence type="predicted"/>
<feature type="compositionally biased region" description="Basic and acidic residues" evidence="1">
    <location>
        <begin position="93"/>
        <end position="102"/>
    </location>
</feature>
<dbReference type="EMBL" id="JAACFV010000191">
    <property type="protein sequence ID" value="KAF7503204.1"/>
    <property type="molecule type" value="Genomic_DNA"/>
</dbReference>
<accession>A0A8H7A879</accession>
<comment type="caution">
    <text evidence="2">The sequence shown here is derived from an EMBL/GenBank/DDBJ whole genome shotgun (WGS) entry which is preliminary data.</text>
</comment>
<protein>
    <submittedName>
        <fullName evidence="2">Uncharacterized protein</fullName>
    </submittedName>
</protein>
<feature type="region of interest" description="Disordered" evidence="1">
    <location>
        <begin position="93"/>
        <end position="112"/>
    </location>
</feature>
<name>A0A8H7A879_9EURO</name>
<keyword evidence="3" id="KW-1185">Reference proteome</keyword>
<gene>
    <name evidence="2" type="ORF">GJ744_004207</name>
</gene>